<organism evidence="1">
    <name type="scientific">Tetraselmis chuii</name>
    <dbReference type="NCBI Taxonomy" id="63592"/>
    <lineage>
        <taxon>Eukaryota</taxon>
        <taxon>Viridiplantae</taxon>
        <taxon>Chlorophyta</taxon>
        <taxon>core chlorophytes</taxon>
        <taxon>Chlorodendrophyceae</taxon>
        <taxon>Chlorodendrales</taxon>
        <taxon>Chlorodendraceae</taxon>
        <taxon>Tetraselmis</taxon>
    </lineage>
</organism>
<sequence length="114" mass="12911">MGNQGSRPYSNNDYELVIRSSKELEALLEREFSATGRGLHEKISSCQPQLTSGLVKQMRYLATIRNKLIHEPGFDAIPDRAQFIKRFEESVAELQAILRARGSPTQNFIQCVIT</sequence>
<proteinExistence type="predicted"/>
<gene>
    <name evidence="1" type="ORF">TCHU04912_LOCUS3354</name>
    <name evidence="2" type="ORF">TCHU04912_LOCUS3356</name>
</gene>
<evidence type="ECO:0000313" key="1">
    <source>
        <dbReference type="EMBL" id="CAD9201121.1"/>
    </source>
</evidence>
<reference evidence="1" key="1">
    <citation type="submission" date="2021-01" db="EMBL/GenBank/DDBJ databases">
        <authorList>
            <person name="Corre E."/>
            <person name="Pelletier E."/>
            <person name="Niang G."/>
            <person name="Scheremetjew M."/>
            <person name="Finn R."/>
            <person name="Kale V."/>
            <person name="Holt S."/>
            <person name="Cochrane G."/>
            <person name="Meng A."/>
            <person name="Brown T."/>
            <person name="Cohen L."/>
        </authorList>
    </citation>
    <scope>NUCLEOTIDE SEQUENCE</scope>
    <source>
        <strain evidence="1">PLY429</strain>
    </source>
</reference>
<protein>
    <recommendedName>
        <fullName evidence="3">DUF4145 domain-containing protein</fullName>
    </recommendedName>
</protein>
<evidence type="ECO:0000313" key="2">
    <source>
        <dbReference type="EMBL" id="CAD9201123.1"/>
    </source>
</evidence>
<accession>A0A6U1EYR4</accession>
<dbReference type="EMBL" id="HBGG01006814">
    <property type="protein sequence ID" value="CAD9201123.1"/>
    <property type="molecule type" value="Transcribed_RNA"/>
</dbReference>
<name>A0A6U1EYR4_9CHLO</name>
<evidence type="ECO:0008006" key="3">
    <source>
        <dbReference type="Google" id="ProtNLM"/>
    </source>
</evidence>
<dbReference type="EMBL" id="HBGG01006812">
    <property type="protein sequence ID" value="CAD9201121.1"/>
    <property type="molecule type" value="Transcribed_RNA"/>
</dbReference>
<dbReference type="AlphaFoldDB" id="A0A6U1EYR4"/>